<dbReference type="EMBL" id="BMAR01000057">
    <property type="protein sequence ID" value="GFR52044.1"/>
    <property type="molecule type" value="Genomic_DNA"/>
</dbReference>
<feature type="compositionally biased region" description="Polar residues" evidence="4">
    <location>
        <begin position="55"/>
        <end position="66"/>
    </location>
</feature>
<reference evidence="6 7" key="1">
    <citation type="journal article" date="2021" name="Sci. Rep.">
        <title>Genome sequencing of the multicellular alga Astrephomene provides insights into convergent evolution of germ-soma differentiation.</title>
        <authorList>
            <person name="Yamashita S."/>
            <person name="Yamamoto K."/>
            <person name="Matsuzaki R."/>
            <person name="Suzuki S."/>
            <person name="Yamaguchi H."/>
            <person name="Hirooka S."/>
            <person name="Minakuchi Y."/>
            <person name="Miyagishima S."/>
            <person name="Kawachi M."/>
            <person name="Toyoda A."/>
            <person name="Nozaki H."/>
        </authorList>
    </citation>
    <scope>NUCLEOTIDE SEQUENCE [LARGE SCALE GENOMIC DNA]</scope>
    <source>
        <strain evidence="6 7">NIES-4017</strain>
    </source>
</reference>
<dbReference type="SMART" id="SM00855">
    <property type="entry name" value="PGAM"/>
    <property type="match status" value="1"/>
</dbReference>
<protein>
    <recommendedName>
        <fullName evidence="5">6-phosphofructo-2-kinase domain-containing protein</fullName>
    </recommendedName>
</protein>
<gene>
    <name evidence="6" type="ORF">Agub_g14563</name>
</gene>
<feature type="compositionally biased region" description="Gly residues" evidence="4">
    <location>
        <begin position="227"/>
        <end position="243"/>
    </location>
</feature>
<keyword evidence="1" id="KW-0547">Nucleotide-binding</keyword>
<dbReference type="AlphaFoldDB" id="A0AAD3E3P9"/>
<dbReference type="InterPro" id="IPR013078">
    <property type="entry name" value="His_Pase_superF_clade-1"/>
</dbReference>
<dbReference type="GO" id="GO:0006003">
    <property type="term" value="P:fructose 2,6-bisphosphate metabolic process"/>
    <property type="evidence" value="ECO:0007669"/>
    <property type="project" value="InterPro"/>
</dbReference>
<feature type="compositionally biased region" description="Low complexity" evidence="4">
    <location>
        <begin position="116"/>
        <end position="149"/>
    </location>
</feature>
<comment type="caution">
    <text evidence="6">The sequence shown here is derived from an EMBL/GenBank/DDBJ whole genome shotgun (WGS) entry which is preliminary data.</text>
</comment>
<dbReference type="PRINTS" id="PR00991">
    <property type="entry name" value="6PFRUCTKNASE"/>
</dbReference>
<dbReference type="GO" id="GO:0006000">
    <property type="term" value="P:fructose metabolic process"/>
    <property type="evidence" value="ECO:0007669"/>
    <property type="project" value="InterPro"/>
</dbReference>
<dbReference type="CDD" id="cd07067">
    <property type="entry name" value="HP_PGM_like"/>
    <property type="match status" value="1"/>
</dbReference>
<evidence type="ECO:0000313" key="7">
    <source>
        <dbReference type="Proteomes" id="UP001054857"/>
    </source>
</evidence>
<feature type="region of interest" description="Disordered" evidence="4">
    <location>
        <begin position="191"/>
        <end position="274"/>
    </location>
</feature>
<dbReference type="InterPro" id="IPR003094">
    <property type="entry name" value="6Pfruct_kin"/>
</dbReference>
<accession>A0AAD3E3P9</accession>
<dbReference type="InterPro" id="IPR027417">
    <property type="entry name" value="P-loop_NTPase"/>
</dbReference>
<dbReference type="InterPro" id="IPR013079">
    <property type="entry name" value="6Phosfructo_kin"/>
</dbReference>
<dbReference type="GO" id="GO:0005524">
    <property type="term" value="F:ATP binding"/>
    <property type="evidence" value="ECO:0007669"/>
    <property type="project" value="UniProtKB-KW"/>
</dbReference>
<keyword evidence="2" id="KW-0067">ATP-binding</keyword>
<feature type="region of interest" description="Disordered" evidence="4">
    <location>
        <begin position="1"/>
        <end position="152"/>
    </location>
</feature>
<name>A0AAD3E3P9_9CHLO</name>
<dbReference type="Pfam" id="PF01591">
    <property type="entry name" value="6PF2K"/>
    <property type="match status" value="1"/>
</dbReference>
<feature type="region of interest" description="Disordered" evidence="4">
    <location>
        <begin position="790"/>
        <end position="811"/>
    </location>
</feature>
<dbReference type="Pfam" id="PF00300">
    <property type="entry name" value="His_Phos_1"/>
    <property type="match status" value="1"/>
</dbReference>
<dbReference type="Proteomes" id="UP001054857">
    <property type="component" value="Unassembled WGS sequence"/>
</dbReference>
<evidence type="ECO:0000256" key="3">
    <source>
        <dbReference type="PIRSR" id="PIRSR613078-3"/>
    </source>
</evidence>
<dbReference type="PANTHER" id="PTHR10606">
    <property type="entry name" value="6-PHOSPHOFRUCTO-2-KINASE/FRUCTOSE-2,6-BISPHOSPHATASE"/>
    <property type="match status" value="1"/>
</dbReference>
<dbReference type="SUPFAM" id="SSF53254">
    <property type="entry name" value="Phosphoglycerate mutase-like"/>
    <property type="match status" value="1"/>
</dbReference>
<feature type="compositionally biased region" description="Low complexity" evidence="4">
    <location>
        <begin position="34"/>
        <end position="44"/>
    </location>
</feature>
<dbReference type="Gene3D" id="3.40.50.300">
    <property type="entry name" value="P-loop containing nucleotide triphosphate hydrolases"/>
    <property type="match status" value="1"/>
</dbReference>
<dbReference type="SUPFAM" id="SSF52540">
    <property type="entry name" value="P-loop containing nucleoside triphosphate hydrolases"/>
    <property type="match status" value="1"/>
</dbReference>
<feature type="domain" description="6-phosphofructo-2-kinase" evidence="5">
    <location>
        <begin position="282"/>
        <end position="494"/>
    </location>
</feature>
<evidence type="ECO:0000256" key="4">
    <source>
        <dbReference type="SAM" id="MobiDB-lite"/>
    </source>
</evidence>
<feature type="compositionally biased region" description="Gly residues" evidence="4">
    <location>
        <begin position="259"/>
        <end position="273"/>
    </location>
</feature>
<dbReference type="PANTHER" id="PTHR10606:SF44">
    <property type="entry name" value="6-PHOSPHOFRUCTO 2-KINASE_FRUCTOSE 2,6-BISPHOSPHATASE LONG FORM"/>
    <property type="match status" value="1"/>
</dbReference>
<dbReference type="GO" id="GO:0005829">
    <property type="term" value="C:cytosol"/>
    <property type="evidence" value="ECO:0007669"/>
    <property type="project" value="TreeGrafter"/>
</dbReference>
<dbReference type="GO" id="GO:0004331">
    <property type="term" value="F:fructose-2,6-bisphosphate 2-phosphatase activity"/>
    <property type="evidence" value="ECO:0007669"/>
    <property type="project" value="TreeGrafter"/>
</dbReference>
<keyword evidence="7" id="KW-1185">Reference proteome</keyword>
<evidence type="ECO:0000256" key="2">
    <source>
        <dbReference type="ARBA" id="ARBA00022840"/>
    </source>
</evidence>
<dbReference type="FunFam" id="3.40.50.1240:FF:000006">
    <property type="entry name" value="6-phosphofructo-2-kinase/fructose-2, 6-bisphosphatase"/>
    <property type="match status" value="1"/>
</dbReference>
<dbReference type="FunFam" id="3.40.50.300:FF:000644">
    <property type="entry name" value="GpmB, Fructose-2,6-bisphosphatase"/>
    <property type="match status" value="1"/>
</dbReference>
<sequence>MDIKTKSEGVSIPSAAAGLPAVPLTNDMDDACKQQPQSAAPPEQQQHHLPALPTDNPTSLFVNTQPREPPGCGMTSPSPEPPLARRSAPLTGLPNAPPPTPLNLPTRTSDTHLAPGGCSSSSSSTGGSGSGPAASISARSLRGDSASSELSRRLRSLLAAAVTFRDVELTPRHPSLEAGGDLDLLQQQDEPDADAATGAAPPPPPAVAAATAADADVLSYEDRSSSGGFGTAGGDSGAAGEPGGEVERKSTGGSSVGAVGSGSEGGVAGGGRVGSVSTRAVVRKNKLVIIMVGLPGRGKTFLCNKICAYLSWLGHVTRHFNVGQYRRRQRGDHHVVQDAEFFDHANEAGVEARNRALNAALDDLMNWLRGDENQVAVFDATNTTQARRNLLRSKFHGVWQYLFIETICSDPAVLEQNYHNKMGFSSDYDGVDKAQAVADFLARIAKYEAVYEPISDRSMHYIKLIDMVTGRGHMDINRISGYLPGKIVFFLMQVCKAGMTSARKIWFTRHGESQYNEKGLIGGNSSLSKRGECYARALPAELEKRIEALQAEGQGQPLSVAVWTSTLKRTIETARRLPYAKVQWKALDEINAGICDGMTYKQIEVQYPEEYKARGKDKLCYRYPAGESYMDVIQRVEPVITELERERNCVVVVAHQAVLRALYGYFMNVPNKDIPRLSMPLHTLIELTPLPNGTMSAAFFPADIPAAAAPPPTCLPLLQPVRELSPPQQPAVGCADVQGEATMGAVSGSAAAVCEGGAAVCKDVAAMQEAASSDSETSISSRAASVEMGSVLMPSPPAGPGLEDADSAATC</sequence>
<evidence type="ECO:0000256" key="1">
    <source>
        <dbReference type="ARBA" id="ARBA00022741"/>
    </source>
</evidence>
<dbReference type="Gene3D" id="3.40.50.1240">
    <property type="entry name" value="Phosphoglycerate mutase-like"/>
    <property type="match status" value="1"/>
</dbReference>
<proteinExistence type="predicted"/>
<dbReference type="InterPro" id="IPR029033">
    <property type="entry name" value="His_PPase_superfam"/>
</dbReference>
<organism evidence="6 7">
    <name type="scientific">Astrephomene gubernaculifera</name>
    <dbReference type="NCBI Taxonomy" id="47775"/>
    <lineage>
        <taxon>Eukaryota</taxon>
        <taxon>Viridiplantae</taxon>
        <taxon>Chlorophyta</taxon>
        <taxon>core chlorophytes</taxon>
        <taxon>Chlorophyceae</taxon>
        <taxon>CS clade</taxon>
        <taxon>Chlamydomonadales</taxon>
        <taxon>Astrephomenaceae</taxon>
        <taxon>Astrephomene</taxon>
    </lineage>
</organism>
<evidence type="ECO:0000313" key="6">
    <source>
        <dbReference type="EMBL" id="GFR52044.1"/>
    </source>
</evidence>
<feature type="compositionally biased region" description="Low complexity" evidence="4">
    <location>
        <begin position="207"/>
        <end position="217"/>
    </location>
</feature>
<evidence type="ECO:0000259" key="5">
    <source>
        <dbReference type="Pfam" id="PF01591"/>
    </source>
</evidence>
<dbReference type="GO" id="GO:0003873">
    <property type="term" value="F:6-phosphofructo-2-kinase activity"/>
    <property type="evidence" value="ECO:0007669"/>
    <property type="project" value="InterPro"/>
</dbReference>
<feature type="site" description="Transition state stabilizer" evidence="3">
    <location>
        <position position="655"/>
    </location>
</feature>